<dbReference type="InterPro" id="IPR023298">
    <property type="entry name" value="ATPase_P-typ_TM_dom_sf"/>
</dbReference>
<dbReference type="Pfam" id="PF00076">
    <property type="entry name" value="RRM_1"/>
    <property type="match status" value="1"/>
</dbReference>
<feature type="region of interest" description="Disordered" evidence="3">
    <location>
        <begin position="629"/>
        <end position="803"/>
    </location>
</feature>
<feature type="compositionally biased region" description="Low complexity" evidence="3">
    <location>
        <begin position="707"/>
        <end position="718"/>
    </location>
</feature>
<name>A0A7J6PD98_PEROL</name>
<dbReference type="SMART" id="SM00360">
    <property type="entry name" value="RRM"/>
    <property type="match status" value="2"/>
</dbReference>
<feature type="transmembrane region" description="Helical" evidence="4">
    <location>
        <begin position="31"/>
        <end position="51"/>
    </location>
</feature>
<proteinExistence type="predicted"/>
<comment type="caution">
    <text evidence="6">The sequence shown here is derived from an EMBL/GenBank/DDBJ whole genome shotgun (WGS) entry which is preliminary data.</text>
</comment>
<dbReference type="Gene3D" id="3.30.70.330">
    <property type="match status" value="2"/>
</dbReference>
<keyword evidence="4" id="KW-1133">Transmembrane helix</keyword>
<dbReference type="SUPFAM" id="SSF54928">
    <property type="entry name" value="RNA-binding domain, RBD"/>
    <property type="match status" value="1"/>
</dbReference>
<dbReference type="GO" id="GO:0003723">
    <property type="term" value="F:RNA binding"/>
    <property type="evidence" value="ECO:0007669"/>
    <property type="project" value="UniProtKB-UniRule"/>
</dbReference>
<feature type="compositionally biased region" description="Low complexity" evidence="3">
    <location>
        <begin position="749"/>
        <end position="758"/>
    </location>
</feature>
<dbReference type="EMBL" id="JABANP010000045">
    <property type="protein sequence ID" value="KAF4693460.1"/>
    <property type="molecule type" value="Genomic_DNA"/>
</dbReference>
<feature type="transmembrane region" description="Helical" evidence="4">
    <location>
        <begin position="71"/>
        <end position="99"/>
    </location>
</feature>
<dbReference type="AlphaFoldDB" id="A0A7J6PD98"/>
<evidence type="ECO:0000259" key="5">
    <source>
        <dbReference type="PROSITE" id="PS50102"/>
    </source>
</evidence>
<feature type="region of interest" description="Disordered" evidence="3">
    <location>
        <begin position="256"/>
        <end position="279"/>
    </location>
</feature>
<dbReference type="Proteomes" id="UP000541610">
    <property type="component" value="Unassembled WGS sequence"/>
</dbReference>
<dbReference type="InterPro" id="IPR000504">
    <property type="entry name" value="RRM_dom"/>
</dbReference>
<protein>
    <recommendedName>
        <fullName evidence="5">RRM domain-containing protein</fullName>
    </recommendedName>
</protein>
<keyword evidence="4" id="KW-0472">Membrane</keyword>
<dbReference type="PANTHER" id="PTHR48027">
    <property type="entry name" value="HETEROGENEOUS NUCLEAR RIBONUCLEOPROTEIN 87F-RELATED"/>
    <property type="match status" value="1"/>
</dbReference>
<evidence type="ECO:0000256" key="1">
    <source>
        <dbReference type="ARBA" id="ARBA00022884"/>
    </source>
</evidence>
<sequence length="833" mass="91906">MFLVKSSQQVAVLVVNYKGRPWMQGYLENRALFLSAFLCGAGLFILASGIIPPLNHFLELMVLPDDLRNRVLGMLLASTVGIFILDRIILAVFAPKVFYASTIKPLLSTKPKDFIPLFKTMLYVSGGLFIVPIVLSSPLLMIGAFWAYRKYKAMREQKEQEQLMKIDAQRAKQDDTSKSSNKSTLEQYTPTTRNSSILVISILPPKEGVSTGPSPIGLRLTRIYVGNLPQHMRKEDALIGFFSRYGDIAKVNIATGRGVNNNNRPQQQQAPPSSTSPRNQQRVLNYGFIQYLNGSSADAAVLDVKGRREAGLERLRVGYAKTKPGVDDIQGDVDAEPLPPLPEGATDPCRVFVAGFQNTETVEMLGDFLSQWGLINLLQLVMDRETGHSKGFGFVQFSCPEGAQRLLSEMMNKGAYEKQEEEEQQQETKAATPTSSSGVVKKPVYYQQLIVRGRMIDCKYRVSKEGAHGPSSASQSSGGAPPPAAQFGLNDEEKSMYTERAIARHVAKVEESRRRRGITAAAGPAGAQQPMLTPQGDAPYSQEVAQYNNSNDNTTPPPPPPPPPPPTGYVNEVPSNNTAVTNPNDNIQPYQQGLPSQYQPPYRGSRQLDSTGQWEEDPILLLLQEKPAQASGYGGSSAPPWDTTQQQQQPTGGGGYGSYYQPPTPQPQRRDAAASGVSLPRMMGSSSSSSEYRDDREHRWQRQEQVSPSSSSLSSPSPTQYTPLYAHHHQQQPSSHGRAIITPRRSPRRASSSSAPSREAYRYTADGSPARRRDQKEYPQPQQLYAHSPKRPRTSRTSSPPVAGNRSVIALFRDDDHCYGMTRFVVLSRSCQE</sequence>
<reference evidence="6 7" key="1">
    <citation type="submission" date="2020-04" db="EMBL/GenBank/DDBJ databases">
        <title>Perkinsus olseni comparative genomics.</title>
        <authorList>
            <person name="Bogema D.R."/>
        </authorList>
    </citation>
    <scope>NUCLEOTIDE SEQUENCE [LARGE SCALE GENOMIC DNA]</scope>
    <source>
        <strain evidence="6">00978-12</strain>
    </source>
</reference>
<feature type="compositionally biased region" description="Basic and acidic residues" evidence="3">
    <location>
        <begin position="691"/>
        <end position="702"/>
    </location>
</feature>
<evidence type="ECO:0000256" key="3">
    <source>
        <dbReference type="SAM" id="MobiDB-lite"/>
    </source>
</evidence>
<feature type="transmembrane region" description="Helical" evidence="4">
    <location>
        <begin position="120"/>
        <end position="148"/>
    </location>
</feature>
<feature type="compositionally biased region" description="Basic and acidic residues" evidence="3">
    <location>
        <begin position="167"/>
        <end position="177"/>
    </location>
</feature>
<feature type="region of interest" description="Disordered" evidence="3">
    <location>
        <begin position="464"/>
        <end position="488"/>
    </location>
</feature>
<feature type="region of interest" description="Disordered" evidence="3">
    <location>
        <begin position="416"/>
        <end position="437"/>
    </location>
</feature>
<dbReference type="InterPro" id="IPR012677">
    <property type="entry name" value="Nucleotide-bd_a/b_plait_sf"/>
</dbReference>
<feature type="compositionally biased region" description="Polar residues" evidence="3">
    <location>
        <begin position="543"/>
        <end position="553"/>
    </location>
</feature>
<evidence type="ECO:0000256" key="4">
    <source>
        <dbReference type="SAM" id="Phobius"/>
    </source>
</evidence>
<feature type="region of interest" description="Disordered" evidence="3">
    <location>
        <begin position="507"/>
        <end position="611"/>
    </location>
</feature>
<evidence type="ECO:0000313" key="6">
    <source>
        <dbReference type="EMBL" id="KAF4693460.1"/>
    </source>
</evidence>
<evidence type="ECO:0000256" key="2">
    <source>
        <dbReference type="PROSITE-ProRule" id="PRU00176"/>
    </source>
</evidence>
<feature type="compositionally biased region" description="Low complexity" evidence="3">
    <location>
        <begin position="468"/>
        <end position="479"/>
    </location>
</feature>
<evidence type="ECO:0000313" key="7">
    <source>
        <dbReference type="Proteomes" id="UP000541610"/>
    </source>
</evidence>
<organism evidence="6 7">
    <name type="scientific">Perkinsus olseni</name>
    <name type="common">Perkinsus atlanticus</name>
    <dbReference type="NCBI Taxonomy" id="32597"/>
    <lineage>
        <taxon>Eukaryota</taxon>
        <taxon>Sar</taxon>
        <taxon>Alveolata</taxon>
        <taxon>Perkinsozoa</taxon>
        <taxon>Perkinsea</taxon>
        <taxon>Perkinsida</taxon>
        <taxon>Perkinsidae</taxon>
        <taxon>Perkinsus</taxon>
    </lineage>
</organism>
<feature type="region of interest" description="Disordered" evidence="3">
    <location>
        <begin position="167"/>
        <end position="189"/>
    </location>
</feature>
<feature type="compositionally biased region" description="Low complexity" evidence="3">
    <location>
        <begin position="520"/>
        <end position="530"/>
    </location>
</feature>
<feature type="compositionally biased region" description="Polar residues" evidence="3">
    <location>
        <begin position="573"/>
        <end position="599"/>
    </location>
</feature>
<dbReference type="OrthoDB" id="3945418at2759"/>
<accession>A0A7J6PD98</accession>
<feature type="domain" description="RRM" evidence="5">
    <location>
        <begin position="221"/>
        <end position="322"/>
    </location>
</feature>
<dbReference type="SUPFAM" id="SSF81665">
    <property type="entry name" value="Calcium ATPase, transmembrane domain M"/>
    <property type="match status" value="1"/>
</dbReference>
<dbReference type="PROSITE" id="PS50102">
    <property type="entry name" value="RRM"/>
    <property type="match status" value="2"/>
</dbReference>
<dbReference type="InterPro" id="IPR035979">
    <property type="entry name" value="RBD_domain_sf"/>
</dbReference>
<feature type="domain" description="RRM" evidence="5">
    <location>
        <begin position="349"/>
        <end position="433"/>
    </location>
</feature>
<feature type="compositionally biased region" description="Low complexity" evidence="3">
    <location>
        <begin position="260"/>
        <end position="277"/>
    </location>
</feature>
<keyword evidence="1 2" id="KW-0694">RNA-binding</keyword>
<feature type="compositionally biased region" description="Pro residues" evidence="3">
    <location>
        <begin position="555"/>
        <end position="567"/>
    </location>
</feature>
<keyword evidence="4" id="KW-0812">Transmembrane</keyword>
<dbReference type="InterPro" id="IPR052462">
    <property type="entry name" value="SLIRP/GR-RBP-like"/>
</dbReference>
<gene>
    <name evidence="6" type="ORF">FOZ60_010878</name>
</gene>
<feature type="compositionally biased region" description="Polar residues" evidence="3">
    <location>
        <begin position="178"/>
        <end position="189"/>
    </location>
</feature>